<dbReference type="InterPro" id="IPR001878">
    <property type="entry name" value="Znf_CCHC"/>
</dbReference>
<reference evidence="6" key="2">
    <citation type="submission" date="2025-09" db="UniProtKB">
        <authorList>
            <consortium name="Ensembl"/>
        </authorList>
    </citation>
    <scope>IDENTIFICATION</scope>
</reference>
<keyword evidence="2" id="KW-0479">Metal-binding</keyword>
<evidence type="ECO:0000259" key="4">
    <source>
        <dbReference type="PROSITE" id="PS50158"/>
    </source>
</evidence>
<dbReference type="Gene3D" id="1.10.4020.10">
    <property type="entry name" value="DNA breaking-rejoining enzymes"/>
    <property type="match status" value="1"/>
</dbReference>
<keyword evidence="2" id="KW-0863">Zinc-finger</keyword>
<dbReference type="SUPFAM" id="SSF47353">
    <property type="entry name" value="Retrovirus capsid dimerization domain-like"/>
    <property type="match status" value="1"/>
</dbReference>
<evidence type="ECO:0000256" key="1">
    <source>
        <dbReference type="ARBA" id="ARBA00039658"/>
    </source>
</evidence>
<dbReference type="SUPFAM" id="SSF50630">
    <property type="entry name" value="Acid proteases"/>
    <property type="match status" value="1"/>
</dbReference>
<sequence length="686" mass="78131">METRQQKKTSAEAGTDPPPEGELDTIPEEELETIPEEELEVDGGERKSTDMEQLTDLLHRHMRDQETRWRRMEEDLSHLHQEVQQSRKQPMEVPSEWRKTQDVQDDQIYSRHSSTMQNINWKGPKMQPYTDGEDIEHYLCIFERIAHACQWPCDEWALCLAPLLTGKARSAYVAMDIDDTMNYYKVKRAVLQKFEISTVTYRLRFRSLERKEEETPQELQVRLKELYNKWLDPKTKTKEQIGDAIIMEQFLKVISPELRTWIKERDPKTSKEAADMAEAFLAARRPSNAPLAPKPRPPTPFGKTFGPYDSKPHQFRPSTAPHYAPRLDTRDRSTYACHLCGVTGHLKAQCPKATSSKKYLCSVSNLHGDMFEGQREELTTGVVVDDKPCIALLDSGSDRTLIRQDSLPKDVVFCGGTMDIVCIHGDKVRYPIAEVTIQLEGQSYVLSVGVLEHLPYQIVLGLDVPILPELIAKQSVETTLNSNDCLMAVTRSKSNQKDSPTAEWEELPFANDEIVTANNGKVRKSKRQKRQDKVKGTKIDEHVLNPSEPDLFSICSDVAALQKDPSLAPLFNKCVSETTKVTGCGKDVFVIKGDKLYRRSELSDQLVVPQSLRPTILHLSHSVPWSGHLGQAKTFSRMIKRFYWPQQYSDTVKYCQSCPECQLTAPNKKGDRAPLISMPIIDTPFS</sequence>
<dbReference type="PROSITE" id="PS50804">
    <property type="entry name" value="SCAN_BOX"/>
    <property type="match status" value="1"/>
</dbReference>
<dbReference type="Ensembl" id="ENSNMLT00000045215.1">
    <property type="protein sequence ID" value="ENSNMLP00000040656.1"/>
    <property type="gene ID" value="ENSNMLG00000024953.1"/>
</dbReference>
<feature type="region of interest" description="Disordered" evidence="3">
    <location>
        <begin position="1"/>
        <end position="50"/>
    </location>
</feature>
<keyword evidence="7" id="KW-1185">Reference proteome</keyword>
<dbReference type="InterPro" id="IPR036875">
    <property type="entry name" value="Znf_CCHC_sf"/>
</dbReference>
<dbReference type="SMART" id="SM00431">
    <property type="entry name" value="SCAN"/>
    <property type="match status" value="1"/>
</dbReference>
<feature type="region of interest" description="Disordered" evidence="3">
    <location>
        <begin position="82"/>
        <end position="104"/>
    </location>
</feature>
<dbReference type="PANTHER" id="PTHR46888">
    <property type="entry name" value="ZINC KNUCKLE DOMAINCONTAINING PROTEIN-RELATED"/>
    <property type="match status" value="1"/>
</dbReference>
<evidence type="ECO:0000313" key="6">
    <source>
        <dbReference type="Ensembl" id="ENSNMLP00000040656.1"/>
    </source>
</evidence>
<evidence type="ECO:0000256" key="3">
    <source>
        <dbReference type="SAM" id="MobiDB-lite"/>
    </source>
</evidence>
<dbReference type="CDD" id="cd00303">
    <property type="entry name" value="retropepsin_like"/>
    <property type="match status" value="1"/>
</dbReference>
<dbReference type="GO" id="GO:0006508">
    <property type="term" value="P:proteolysis"/>
    <property type="evidence" value="ECO:0007669"/>
    <property type="project" value="InterPro"/>
</dbReference>
<protein>
    <recommendedName>
        <fullName evidence="1">Gypsy retrotransposon integrase-like protein 1</fullName>
    </recommendedName>
</protein>
<proteinExistence type="predicted"/>
<dbReference type="InterPro" id="IPR003309">
    <property type="entry name" value="SCAN_dom"/>
</dbReference>
<dbReference type="InterPro" id="IPR038269">
    <property type="entry name" value="SCAN_sf"/>
</dbReference>
<dbReference type="Pfam" id="PF02023">
    <property type="entry name" value="SCAN"/>
    <property type="match status" value="1"/>
</dbReference>
<dbReference type="AlphaFoldDB" id="A0A8C6URA0"/>
<feature type="compositionally biased region" description="Acidic residues" evidence="3">
    <location>
        <begin position="19"/>
        <end position="42"/>
    </location>
</feature>
<evidence type="ECO:0000313" key="7">
    <source>
        <dbReference type="Proteomes" id="UP000694523"/>
    </source>
</evidence>
<accession>A0A8C6URA0</accession>
<dbReference type="InterPro" id="IPR021109">
    <property type="entry name" value="Peptidase_aspartic_dom_sf"/>
</dbReference>
<dbReference type="InterPro" id="IPR041588">
    <property type="entry name" value="Integrase_H2C2"/>
</dbReference>
<dbReference type="PROSITE" id="PS50158">
    <property type="entry name" value="ZF_CCHC"/>
    <property type="match status" value="1"/>
</dbReference>
<dbReference type="GO" id="GO:0008270">
    <property type="term" value="F:zinc ion binding"/>
    <property type="evidence" value="ECO:0007669"/>
    <property type="project" value="UniProtKB-KW"/>
</dbReference>
<dbReference type="PANTHER" id="PTHR46888:SF1">
    <property type="entry name" value="RIBONUCLEASE H"/>
    <property type="match status" value="1"/>
</dbReference>
<dbReference type="SUPFAM" id="SSF57756">
    <property type="entry name" value="Retrovirus zinc finger-like domains"/>
    <property type="match status" value="1"/>
</dbReference>
<keyword evidence="2" id="KW-0862">Zinc</keyword>
<dbReference type="GO" id="GO:0004190">
    <property type="term" value="F:aspartic-type endopeptidase activity"/>
    <property type="evidence" value="ECO:0007669"/>
    <property type="project" value="InterPro"/>
</dbReference>
<evidence type="ECO:0000256" key="2">
    <source>
        <dbReference type="PROSITE-ProRule" id="PRU00047"/>
    </source>
</evidence>
<reference evidence="6" key="1">
    <citation type="submission" date="2025-08" db="UniProtKB">
        <authorList>
            <consortium name="Ensembl"/>
        </authorList>
    </citation>
    <scope>IDENTIFICATION</scope>
</reference>
<dbReference type="Pfam" id="PF17921">
    <property type="entry name" value="Integrase_H2C2"/>
    <property type="match status" value="1"/>
</dbReference>
<dbReference type="Gene3D" id="2.40.70.10">
    <property type="entry name" value="Acid Proteases"/>
    <property type="match status" value="1"/>
</dbReference>
<feature type="domain" description="CCHC-type" evidence="4">
    <location>
        <begin position="337"/>
        <end position="352"/>
    </location>
</feature>
<dbReference type="Proteomes" id="UP000694523">
    <property type="component" value="Unplaced"/>
</dbReference>
<name>A0A8C6URA0_9GOBI</name>
<dbReference type="GO" id="GO:0003676">
    <property type="term" value="F:nucleic acid binding"/>
    <property type="evidence" value="ECO:0007669"/>
    <property type="project" value="InterPro"/>
</dbReference>
<dbReference type="PROSITE" id="PS00141">
    <property type="entry name" value="ASP_PROTEASE"/>
    <property type="match status" value="1"/>
</dbReference>
<dbReference type="Gene3D" id="1.10.340.70">
    <property type="match status" value="1"/>
</dbReference>
<dbReference type="CDD" id="cd07936">
    <property type="entry name" value="SCAN"/>
    <property type="match status" value="1"/>
</dbReference>
<dbReference type="InterPro" id="IPR001969">
    <property type="entry name" value="Aspartic_peptidase_AS"/>
</dbReference>
<organism evidence="6 7">
    <name type="scientific">Neogobius melanostomus</name>
    <name type="common">round goby</name>
    <dbReference type="NCBI Taxonomy" id="47308"/>
    <lineage>
        <taxon>Eukaryota</taxon>
        <taxon>Metazoa</taxon>
        <taxon>Chordata</taxon>
        <taxon>Craniata</taxon>
        <taxon>Vertebrata</taxon>
        <taxon>Euteleostomi</taxon>
        <taxon>Actinopterygii</taxon>
        <taxon>Neopterygii</taxon>
        <taxon>Teleostei</taxon>
        <taxon>Neoteleostei</taxon>
        <taxon>Acanthomorphata</taxon>
        <taxon>Gobiaria</taxon>
        <taxon>Gobiiformes</taxon>
        <taxon>Gobioidei</taxon>
        <taxon>Gobiidae</taxon>
        <taxon>Benthophilinae</taxon>
        <taxon>Neogobiini</taxon>
        <taxon>Neogobius</taxon>
    </lineage>
</organism>
<evidence type="ECO:0000259" key="5">
    <source>
        <dbReference type="PROSITE" id="PS50804"/>
    </source>
</evidence>
<feature type="domain" description="SCAN box" evidence="5">
    <location>
        <begin position="202"/>
        <end position="278"/>
    </location>
</feature>
<dbReference type="SMART" id="SM00343">
    <property type="entry name" value="ZnF_C2HC"/>
    <property type="match status" value="1"/>
</dbReference>
<dbReference type="FunFam" id="1.10.340.70:FF:000001">
    <property type="entry name" value="Retrovirus-related Pol polyprotein from transposon gypsy-like Protein"/>
    <property type="match status" value="1"/>
</dbReference>